<organism evidence="2 3">
    <name type="scientific">Polypedilum vanderplanki</name>
    <name type="common">Sleeping chironomid midge</name>
    <dbReference type="NCBI Taxonomy" id="319348"/>
    <lineage>
        <taxon>Eukaryota</taxon>
        <taxon>Metazoa</taxon>
        <taxon>Ecdysozoa</taxon>
        <taxon>Arthropoda</taxon>
        <taxon>Hexapoda</taxon>
        <taxon>Insecta</taxon>
        <taxon>Pterygota</taxon>
        <taxon>Neoptera</taxon>
        <taxon>Endopterygota</taxon>
        <taxon>Diptera</taxon>
        <taxon>Nematocera</taxon>
        <taxon>Chironomoidea</taxon>
        <taxon>Chironomidae</taxon>
        <taxon>Chironominae</taxon>
        <taxon>Polypedilum</taxon>
        <taxon>Polypedilum</taxon>
    </lineage>
</organism>
<dbReference type="GO" id="GO:0005634">
    <property type="term" value="C:nucleus"/>
    <property type="evidence" value="ECO:0007669"/>
    <property type="project" value="TreeGrafter"/>
</dbReference>
<dbReference type="InterPro" id="IPR026784">
    <property type="entry name" value="Coact_PPARg"/>
</dbReference>
<keyword evidence="3" id="KW-1185">Reference proteome</keyword>
<dbReference type="OrthoDB" id="6354174at2759"/>
<dbReference type="EMBL" id="JADBJN010000001">
    <property type="protein sequence ID" value="KAG5684499.1"/>
    <property type="molecule type" value="Genomic_DNA"/>
</dbReference>
<evidence type="ECO:0000313" key="3">
    <source>
        <dbReference type="Proteomes" id="UP001107558"/>
    </source>
</evidence>
<protein>
    <recommendedName>
        <fullName evidence="4">Constitutive coactivator of peroxisome proliferator-activated receptor gamma</fullName>
    </recommendedName>
</protein>
<accession>A0A9J6CSG3</accession>
<gene>
    <name evidence="2" type="ORF">PVAND_013729</name>
</gene>
<dbReference type="SUPFAM" id="SSF88723">
    <property type="entry name" value="PIN domain-like"/>
    <property type="match status" value="1"/>
</dbReference>
<dbReference type="PANTHER" id="PTHR15976:SF16">
    <property type="entry name" value="ASTEROID DOMAIN-CONTAINING PROTEIN"/>
    <property type="match status" value="1"/>
</dbReference>
<dbReference type="Proteomes" id="UP001107558">
    <property type="component" value="Chromosome 1"/>
</dbReference>
<comment type="similarity">
    <text evidence="1">Belongs to the constitutive coactivator of PPAR-gamma family.</text>
</comment>
<evidence type="ECO:0000256" key="1">
    <source>
        <dbReference type="ARBA" id="ARBA00009495"/>
    </source>
</evidence>
<evidence type="ECO:0008006" key="4">
    <source>
        <dbReference type="Google" id="ProtNLM"/>
    </source>
</evidence>
<name>A0A9J6CSG3_POLVA</name>
<dbReference type="Gene3D" id="3.40.50.1010">
    <property type="entry name" value="5'-nuclease"/>
    <property type="match status" value="1"/>
</dbReference>
<proteinExistence type="inferred from homology"/>
<comment type="caution">
    <text evidence="2">The sequence shown here is derived from an EMBL/GenBank/DDBJ whole genome shotgun (WGS) entry which is preliminary data.</text>
</comment>
<dbReference type="AlphaFoldDB" id="A0A9J6CSG3"/>
<evidence type="ECO:0000313" key="2">
    <source>
        <dbReference type="EMBL" id="KAG5684499.1"/>
    </source>
</evidence>
<dbReference type="InterPro" id="IPR029060">
    <property type="entry name" value="PIN-like_dom_sf"/>
</dbReference>
<sequence>MGIRQLQTYMQKHVPNGYIDYSIMDECKQYFKKHYEKPIIVVDLMGLVSLVLENPIFSLCGGRHNIYMVYYDNLMHNLSLYCELVFFLDGPVQMQKFDTWVNRQNDRYKNCIQIIDFIYERNLTLNEIVNCVRPASLTTHLSVIKHIAKKYGQIYTTVTKECDAEIARYACLNPRVIAVLADDSDFLIFTGNWKYLSIKQLDHNTLITKEYNRRALREHLQLNDLELVILSTLGGNDLIKFEEVEKLHMKLVGKRNLCQFRFPALAQMIKNDLPKRHWDLIITIARIIFQNTHSSILQRIHESLDMFNLNFAVKEPMDPLLKFCRDNHYDFFYSILNKMKKNFTLLYYDLRIKELPNLYKITTLLFRKQIGIILKNDVNAKGMKYPIGAKTSHYNSYDTYFVEPIFPPKEIPPLLELLQRQKYPAHDRLRFELLKWTLGNNKKMKNFDLETIPQNYFLDILVLIFLVQNKLIESIEADLILLTIKHVNINTVPEDLQLPEYLDPRTFHVSFLFTKIYGMVHRSLEVTGLKMLKKVINFDGLLFHNLYQKYLVKPFKVSQLLNDLNEYCLYR</sequence>
<dbReference type="PANTHER" id="PTHR15976">
    <property type="entry name" value="CONSTITUTIVE COACTIVATOR OF PEROXISOME PROLIFERATOR-ACTIVATED RECEPTOR GAMMA"/>
    <property type="match status" value="1"/>
</dbReference>
<reference evidence="2" key="1">
    <citation type="submission" date="2021-03" db="EMBL/GenBank/DDBJ databases">
        <title>Chromosome level genome of the anhydrobiotic midge Polypedilum vanderplanki.</title>
        <authorList>
            <person name="Yoshida Y."/>
            <person name="Kikawada T."/>
            <person name="Gusev O."/>
        </authorList>
    </citation>
    <scope>NUCLEOTIDE SEQUENCE</scope>
    <source>
        <strain evidence="2">NIAS01</strain>
        <tissue evidence="2">Whole body or cell culture</tissue>
    </source>
</reference>